<keyword evidence="3 5" id="KW-1133">Transmembrane helix</keyword>
<dbReference type="GO" id="GO:0005886">
    <property type="term" value="C:plasma membrane"/>
    <property type="evidence" value="ECO:0007669"/>
    <property type="project" value="TreeGrafter"/>
</dbReference>
<evidence type="ECO:0000313" key="9">
    <source>
        <dbReference type="Proteomes" id="UP000265120"/>
    </source>
</evidence>
<dbReference type="Ensembl" id="ENSCSET00000005785.1">
    <property type="protein sequence ID" value="ENSCSEP00000005722.1"/>
    <property type="gene ID" value="ENSCSEG00000003693.1"/>
</dbReference>
<accession>A0A3P8UTL7</accession>
<evidence type="ECO:0000256" key="6">
    <source>
        <dbReference type="SAM" id="SignalP"/>
    </source>
</evidence>
<reference evidence="8" key="2">
    <citation type="submission" date="2025-08" db="UniProtKB">
        <authorList>
            <consortium name="Ensembl"/>
        </authorList>
    </citation>
    <scope>IDENTIFICATION</scope>
</reference>
<dbReference type="OMA" id="LRCWITD"/>
<reference evidence="8" key="3">
    <citation type="submission" date="2025-09" db="UniProtKB">
        <authorList>
            <consortium name="Ensembl"/>
        </authorList>
    </citation>
    <scope>IDENTIFICATION</scope>
</reference>
<dbReference type="InterPro" id="IPR000832">
    <property type="entry name" value="GPCR_2_secretin-like"/>
</dbReference>
<keyword evidence="9" id="KW-1185">Reference proteome</keyword>
<dbReference type="GO" id="GO:0004930">
    <property type="term" value="F:G protein-coupled receptor activity"/>
    <property type="evidence" value="ECO:0007669"/>
    <property type="project" value="InterPro"/>
</dbReference>
<comment type="subcellular location">
    <subcellularLocation>
        <location evidence="1">Membrane</location>
        <topology evidence="1">Multi-pass membrane protein</topology>
    </subcellularLocation>
</comment>
<dbReference type="InterPro" id="IPR000203">
    <property type="entry name" value="GPS"/>
</dbReference>
<dbReference type="GeneTree" id="ENSGT00940000155621"/>
<evidence type="ECO:0000256" key="2">
    <source>
        <dbReference type="ARBA" id="ARBA00022692"/>
    </source>
</evidence>
<dbReference type="Proteomes" id="UP000265120">
    <property type="component" value="Chromosome 7"/>
</dbReference>
<organism evidence="8 9">
    <name type="scientific">Cynoglossus semilaevis</name>
    <name type="common">Tongue sole</name>
    <dbReference type="NCBI Taxonomy" id="244447"/>
    <lineage>
        <taxon>Eukaryota</taxon>
        <taxon>Metazoa</taxon>
        <taxon>Chordata</taxon>
        <taxon>Craniata</taxon>
        <taxon>Vertebrata</taxon>
        <taxon>Euteleostomi</taxon>
        <taxon>Actinopterygii</taxon>
        <taxon>Neopterygii</taxon>
        <taxon>Teleostei</taxon>
        <taxon>Neoteleostei</taxon>
        <taxon>Acanthomorphata</taxon>
        <taxon>Carangaria</taxon>
        <taxon>Pleuronectiformes</taxon>
        <taxon>Pleuronectoidei</taxon>
        <taxon>Cynoglossidae</taxon>
        <taxon>Cynoglossinae</taxon>
        <taxon>Cynoglossus</taxon>
    </lineage>
</organism>
<dbReference type="GO" id="GO:0007166">
    <property type="term" value="P:cell surface receptor signaling pathway"/>
    <property type="evidence" value="ECO:0007669"/>
    <property type="project" value="InterPro"/>
</dbReference>
<feature type="transmembrane region" description="Helical" evidence="5">
    <location>
        <begin position="162"/>
        <end position="182"/>
    </location>
</feature>
<evidence type="ECO:0000313" key="8">
    <source>
        <dbReference type="Ensembl" id="ENSCSEP00000005722.1"/>
    </source>
</evidence>
<name>A0A3P8UTL7_CYNSE</name>
<dbReference type="Pfam" id="PF01825">
    <property type="entry name" value="GPS"/>
    <property type="match status" value="1"/>
</dbReference>
<keyword evidence="4 5" id="KW-0472">Membrane</keyword>
<evidence type="ECO:0000256" key="1">
    <source>
        <dbReference type="ARBA" id="ARBA00004141"/>
    </source>
</evidence>
<dbReference type="PANTHER" id="PTHR12011:SF474">
    <property type="entry name" value="ADHESION G PROTEIN-COUPLED RECEPTOR G11-RELATED"/>
    <property type="match status" value="1"/>
</dbReference>
<dbReference type="InterPro" id="IPR017981">
    <property type="entry name" value="GPCR_2-like_7TM"/>
</dbReference>
<dbReference type="PANTHER" id="PTHR12011">
    <property type="entry name" value="ADHESION G-PROTEIN COUPLED RECEPTOR"/>
    <property type="match status" value="1"/>
</dbReference>
<dbReference type="AlphaFoldDB" id="A0A3P8UTL7"/>
<feature type="chain" id="PRO_5018188739" description="G-protein coupled receptors family 2 profile 2 domain-containing protein" evidence="6">
    <location>
        <begin position="33"/>
        <end position="338"/>
    </location>
</feature>
<dbReference type="GO" id="GO:0007189">
    <property type="term" value="P:adenylate cyclase-activating G protein-coupled receptor signaling pathway"/>
    <property type="evidence" value="ECO:0007669"/>
    <property type="project" value="TreeGrafter"/>
</dbReference>
<evidence type="ECO:0000259" key="7">
    <source>
        <dbReference type="PROSITE" id="PS50261"/>
    </source>
</evidence>
<dbReference type="Gene3D" id="1.20.1070.10">
    <property type="entry name" value="Rhodopsin 7-helix transmembrane proteins"/>
    <property type="match status" value="1"/>
</dbReference>
<protein>
    <recommendedName>
        <fullName evidence="7">G-protein coupled receptors family 2 profile 2 domain-containing protein</fullName>
    </recommendedName>
</protein>
<dbReference type="InterPro" id="IPR046338">
    <property type="entry name" value="GAIN_dom_sf"/>
</dbReference>
<feature type="transmembrane region" description="Helical" evidence="5">
    <location>
        <begin position="81"/>
        <end position="103"/>
    </location>
</feature>
<sequence length="338" mass="38510">MSEGMQILFQLCFVLFFQMLILLFCFFPCCPARSDLIGSRPVWTDDGCETKIDGDNITCLISHLTYFAILLVNSDLKNLTIITRVGCSLSMIFLAVILFIQITEQFLSLVPSDRRTKANTSTKLLMHRVSSMFRLNLCFLVNDLVASLKNSVACQIMGAAMHYFLLATFTWFAVHAFHLCLHVYTQGIDQISRYLLKVSIPSWGGFHTSVFIPRTVKRLVLQCWLTNNDVHLIVNVGYYSLVFLFTFTTFIIILTWVVCIRKTKTEHSQVNRSGVDIVTIMGLCCMMGITWGFAFFAYGAARMVFYYVFTVLNSFQGNCNPCTLGSYLESRYCNLDSR</sequence>
<feature type="transmembrane region" description="Helical" evidence="5">
    <location>
        <begin position="194"/>
        <end position="216"/>
    </location>
</feature>
<evidence type="ECO:0000256" key="5">
    <source>
        <dbReference type="SAM" id="Phobius"/>
    </source>
</evidence>
<keyword evidence="6" id="KW-0732">Signal</keyword>
<dbReference type="Gene3D" id="2.60.220.50">
    <property type="match status" value="1"/>
</dbReference>
<evidence type="ECO:0000256" key="4">
    <source>
        <dbReference type="ARBA" id="ARBA00023136"/>
    </source>
</evidence>
<dbReference type="InParanoid" id="A0A3P8UTL7"/>
<feature type="domain" description="G-protein coupled receptors family 2 profile 2" evidence="7">
    <location>
        <begin position="79"/>
        <end position="317"/>
    </location>
</feature>
<reference evidence="8 9" key="1">
    <citation type="journal article" date="2014" name="Nat. Genet.">
        <title>Whole-genome sequence of a flatfish provides insights into ZW sex chromosome evolution and adaptation to a benthic lifestyle.</title>
        <authorList>
            <person name="Chen S."/>
            <person name="Zhang G."/>
            <person name="Shao C."/>
            <person name="Huang Q."/>
            <person name="Liu G."/>
            <person name="Zhang P."/>
            <person name="Song W."/>
            <person name="An N."/>
            <person name="Chalopin D."/>
            <person name="Volff J.N."/>
            <person name="Hong Y."/>
            <person name="Li Q."/>
            <person name="Sha Z."/>
            <person name="Zhou H."/>
            <person name="Xie M."/>
            <person name="Yu Q."/>
            <person name="Liu Y."/>
            <person name="Xiang H."/>
            <person name="Wang N."/>
            <person name="Wu K."/>
            <person name="Yang C."/>
            <person name="Zhou Q."/>
            <person name="Liao X."/>
            <person name="Yang L."/>
            <person name="Hu Q."/>
            <person name="Zhang J."/>
            <person name="Meng L."/>
            <person name="Jin L."/>
            <person name="Tian Y."/>
            <person name="Lian J."/>
            <person name="Yang J."/>
            <person name="Miao G."/>
            <person name="Liu S."/>
            <person name="Liang Z."/>
            <person name="Yan F."/>
            <person name="Li Y."/>
            <person name="Sun B."/>
            <person name="Zhang H."/>
            <person name="Zhang J."/>
            <person name="Zhu Y."/>
            <person name="Du M."/>
            <person name="Zhao Y."/>
            <person name="Schartl M."/>
            <person name="Tang Q."/>
            <person name="Wang J."/>
        </authorList>
    </citation>
    <scope>NUCLEOTIDE SEQUENCE</scope>
</reference>
<feature type="transmembrane region" description="Helical" evidence="5">
    <location>
        <begin position="280"/>
        <end position="301"/>
    </location>
</feature>
<feature type="signal peptide" evidence="6">
    <location>
        <begin position="1"/>
        <end position="32"/>
    </location>
</feature>
<keyword evidence="2 5" id="KW-0812">Transmembrane</keyword>
<dbReference type="Pfam" id="PF00002">
    <property type="entry name" value="7tm_2"/>
    <property type="match status" value="1"/>
</dbReference>
<evidence type="ECO:0000256" key="3">
    <source>
        <dbReference type="ARBA" id="ARBA00022989"/>
    </source>
</evidence>
<proteinExistence type="predicted"/>
<dbReference type="PROSITE" id="PS50261">
    <property type="entry name" value="G_PROTEIN_RECEP_F2_4"/>
    <property type="match status" value="1"/>
</dbReference>
<feature type="transmembrane region" description="Helical" evidence="5">
    <location>
        <begin position="236"/>
        <end position="259"/>
    </location>
</feature>